<dbReference type="GO" id="GO:0003677">
    <property type="term" value="F:DNA binding"/>
    <property type="evidence" value="ECO:0007669"/>
    <property type="project" value="InterPro"/>
</dbReference>
<dbReference type="InterPro" id="IPR007185">
    <property type="entry name" value="DNA_pol_a/d/e_bsu"/>
</dbReference>
<proteinExistence type="inferred from homology"/>
<comment type="similarity">
    <text evidence="1">Belongs to the DNA polymerase delta/II small subunit family.</text>
</comment>
<evidence type="ECO:0000256" key="1">
    <source>
        <dbReference type="ARBA" id="ARBA00006035"/>
    </source>
</evidence>
<name>A0A137P4U9_CONC2</name>
<reference evidence="5 6" key="1">
    <citation type="journal article" date="2015" name="Genome Biol. Evol.">
        <title>Phylogenomic analyses indicate that early fungi evolved digesting cell walls of algal ancestors of land plants.</title>
        <authorList>
            <person name="Chang Y."/>
            <person name="Wang S."/>
            <person name="Sekimoto S."/>
            <person name="Aerts A.L."/>
            <person name="Choi C."/>
            <person name="Clum A."/>
            <person name="LaButti K.M."/>
            <person name="Lindquist E.A."/>
            <person name="Yee Ngan C."/>
            <person name="Ohm R.A."/>
            <person name="Salamov A.A."/>
            <person name="Grigoriev I.V."/>
            <person name="Spatafora J.W."/>
            <person name="Berbee M.L."/>
        </authorList>
    </citation>
    <scope>NUCLEOTIDE SEQUENCE [LARGE SCALE GENOMIC DNA]</scope>
    <source>
        <strain evidence="5 6">NRRL 28638</strain>
    </source>
</reference>
<evidence type="ECO:0000259" key="3">
    <source>
        <dbReference type="Pfam" id="PF04042"/>
    </source>
</evidence>
<evidence type="ECO:0000313" key="6">
    <source>
        <dbReference type="Proteomes" id="UP000070444"/>
    </source>
</evidence>
<keyword evidence="6" id="KW-1185">Reference proteome</keyword>
<dbReference type="Pfam" id="PF04042">
    <property type="entry name" value="DNA_pol_E_B"/>
    <property type="match status" value="1"/>
</dbReference>
<sequence>MPSKPATSSPENFLNGKAESFKFKESYFEERDNIEYQTFNENYYKYINPDDFENQFLKLYNYRLEILKPICSELAKEKWSKKYENIASPDNVMGAQDDINYIVGTIYCKSALKPSIIDQVQENLYVVNPPKVDHYYCDSEEYSLEDDSGRIQLTCSDWNKFPPLITGVVAAILGRKIPDGSFDVEDIQFPEFPDQSPLNEVKPGQEKYIAIMSNLQLSPHKPIDPALEILFDYISGYATIDSDTTPFDSNIVGLFLSGNVFAYEDLEEAKKNYKKGELDHVDQLLANLSCHIPVYTMPGLEDPTSLTFPQDPLHRVLFPKASENPNFNSLTNPALAALDQTKILATSGQNIDDLIKYSPRLEALDWLEATLNYRHLGPNAPDTLFTLPFENQDPLIIEDCPHIYFASNQSKLSTKLVTGTNGQKVRLLTIPKFQSSFEVILVSLNSLNVKKIDLSIL</sequence>
<keyword evidence="2" id="KW-0235">DNA replication</keyword>
<evidence type="ECO:0000313" key="5">
    <source>
        <dbReference type="EMBL" id="KXN69961.1"/>
    </source>
</evidence>
<dbReference type="PANTHER" id="PTHR10416:SF0">
    <property type="entry name" value="DNA POLYMERASE DELTA SUBUNIT 2"/>
    <property type="match status" value="1"/>
</dbReference>
<dbReference type="Pfam" id="PF18018">
    <property type="entry name" value="DNA_pol_D_N"/>
    <property type="match status" value="1"/>
</dbReference>
<dbReference type="InterPro" id="IPR024826">
    <property type="entry name" value="DNA_pol_delta/II_ssu"/>
</dbReference>
<dbReference type="GO" id="GO:0043625">
    <property type="term" value="C:delta DNA polymerase complex"/>
    <property type="evidence" value="ECO:0007669"/>
    <property type="project" value="TreeGrafter"/>
</dbReference>
<accession>A0A137P4U9</accession>
<dbReference type="Proteomes" id="UP000070444">
    <property type="component" value="Unassembled WGS sequence"/>
</dbReference>
<feature type="domain" description="DNA polymerase alpha/delta/epsilon subunit B" evidence="3">
    <location>
        <begin position="209"/>
        <end position="410"/>
    </location>
</feature>
<dbReference type="PANTHER" id="PTHR10416">
    <property type="entry name" value="DNA POLYMERASE DELTA SUBUNIT 2"/>
    <property type="match status" value="1"/>
</dbReference>
<dbReference type="InterPro" id="IPR040663">
    <property type="entry name" value="DNA_pol_D_N"/>
</dbReference>
<dbReference type="Gene3D" id="2.40.50.430">
    <property type="match status" value="1"/>
</dbReference>
<evidence type="ECO:0000256" key="2">
    <source>
        <dbReference type="ARBA" id="ARBA00022705"/>
    </source>
</evidence>
<gene>
    <name evidence="5" type="ORF">CONCODRAFT_90607</name>
</gene>
<protein>
    <recommendedName>
        <fullName evidence="7">DNA polymeras-like protein subunit delta-2</fullName>
    </recommendedName>
</protein>
<organism evidence="5 6">
    <name type="scientific">Conidiobolus coronatus (strain ATCC 28846 / CBS 209.66 / NRRL 28638)</name>
    <name type="common">Delacroixia coronata</name>
    <dbReference type="NCBI Taxonomy" id="796925"/>
    <lineage>
        <taxon>Eukaryota</taxon>
        <taxon>Fungi</taxon>
        <taxon>Fungi incertae sedis</taxon>
        <taxon>Zoopagomycota</taxon>
        <taxon>Entomophthoromycotina</taxon>
        <taxon>Entomophthoromycetes</taxon>
        <taxon>Entomophthorales</taxon>
        <taxon>Ancylistaceae</taxon>
        <taxon>Conidiobolus</taxon>
    </lineage>
</organism>
<dbReference type="EMBL" id="KQ964517">
    <property type="protein sequence ID" value="KXN69961.1"/>
    <property type="molecule type" value="Genomic_DNA"/>
</dbReference>
<dbReference type="AlphaFoldDB" id="A0A137P4U9"/>
<feature type="domain" description="DNA polymerase delta subunit OB-fold" evidence="4">
    <location>
        <begin position="55"/>
        <end position="187"/>
    </location>
</feature>
<dbReference type="GO" id="GO:0006271">
    <property type="term" value="P:DNA strand elongation involved in DNA replication"/>
    <property type="evidence" value="ECO:0007669"/>
    <property type="project" value="TreeGrafter"/>
</dbReference>
<dbReference type="OrthoDB" id="3763at2759"/>
<dbReference type="OMA" id="HCILIGT"/>
<dbReference type="Gene3D" id="3.60.21.50">
    <property type="match status" value="1"/>
</dbReference>
<dbReference type="STRING" id="796925.A0A137P4U9"/>
<evidence type="ECO:0008006" key="7">
    <source>
        <dbReference type="Google" id="ProtNLM"/>
    </source>
</evidence>
<evidence type="ECO:0000259" key="4">
    <source>
        <dbReference type="Pfam" id="PF18018"/>
    </source>
</evidence>